<evidence type="ECO:0000313" key="2">
    <source>
        <dbReference type="EMBL" id="AES73333.1"/>
    </source>
</evidence>
<dbReference type="AlphaFoldDB" id="G7J6Y9"/>
<keyword evidence="2" id="KW-0346">Stress response</keyword>
<reference evidence="2 5" key="1">
    <citation type="journal article" date="2011" name="Nature">
        <title>The Medicago genome provides insight into the evolution of rhizobial symbioses.</title>
        <authorList>
            <person name="Young N.D."/>
            <person name="Debelle F."/>
            <person name="Oldroyd G.E."/>
            <person name="Geurts R."/>
            <person name="Cannon S.B."/>
            <person name="Udvardi M.K."/>
            <person name="Benedito V.A."/>
            <person name="Mayer K.F."/>
            <person name="Gouzy J."/>
            <person name="Schoof H."/>
            <person name="Van de Peer Y."/>
            <person name="Proost S."/>
            <person name="Cook D.R."/>
            <person name="Meyers B.C."/>
            <person name="Spannagl M."/>
            <person name="Cheung F."/>
            <person name="De Mita S."/>
            <person name="Krishnakumar V."/>
            <person name="Gundlach H."/>
            <person name="Zhou S."/>
            <person name="Mudge J."/>
            <person name="Bharti A.K."/>
            <person name="Murray J.D."/>
            <person name="Naoumkina M.A."/>
            <person name="Rosen B."/>
            <person name="Silverstein K.A."/>
            <person name="Tang H."/>
            <person name="Rombauts S."/>
            <person name="Zhao P.X."/>
            <person name="Zhou P."/>
            <person name="Barbe V."/>
            <person name="Bardou P."/>
            <person name="Bechner M."/>
            <person name="Bellec A."/>
            <person name="Berger A."/>
            <person name="Berges H."/>
            <person name="Bidwell S."/>
            <person name="Bisseling T."/>
            <person name="Choisne N."/>
            <person name="Couloux A."/>
            <person name="Denny R."/>
            <person name="Deshpande S."/>
            <person name="Dai X."/>
            <person name="Doyle J.J."/>
            <person name="Dudez A.M."/>
            <person name="Farmer A.D."/>
            <person name="Fouteau S."/>
            <person name="Franken C."/>
            <person name="Gibelin C."/>
            <person name="Gish J."/>
            <person name="Goldstein S."/>
            <person name="Gonzalez A.J."/>
            <person name="Green P.J."/>
            <person name="Hallab A."/>
            <person name="Hartog M."/>
            <person name="Hua A."/>
            <person name="Humphray S.J."/>
            <person name="Jeong D.H."/>
            <person name="Jing Y."/>
            <person name="Jocker A."/>
            <person name="Kenton S.M."/>
            <person name="Kim D.J."/>
            <person name="Klee K."/>
            <person name="Lai H."/>
            <person name="Lang C."/>
            <person name="Lin S."/>
            <person name="Macmil S.L."/>
            <person name="Magdelenat G."/>
            <person name="Matthews L."/>
            <person name="McCorrison J."/>
            <person name="Monaghan E.L."/>
            <person name="Mun J.H."/>
            <person name="Najar F.Z."/>
            <person name="Nicholson C."/>
            <person name="Noirot C."/>
            <person name="O'Bleness M."/>
            <person name="Paule C.R."/>
            <person name="Poulain J."/>
            <person name="Prion F."/>
            <person name="Qin B."/>
            <person name="Qu C."/>
            <person name="Retzel E.F."/>
            <person name="Riddle C."/>
            <person name="Sallet E."/>
            <person name="Samain S."/>
            <person name="Samson N."/>
            <person name="Sanders I."/>
            <person name="Saurat O."/>
            <person name="Scarpelli C."/>
            <person name="Schiex T."/>
            <person name="Segurens B."/>
            <person name="Severin A.J."/>
            <person name="Sherrier D.J."/>
            <person name="Shi R."/>
            <person name="Sims S."/>
            <person name="Singer S.R."/>
            <person name="Sinharoy S."/>
            <person name="Sterck L."/>
            <person name="Viollet A."/>
            <person name="Wang B.B."/>
            <person name="Wang K."/>
            <person name="Wang M."/>
            <person name="Wang X."/>
            <person name="Warfsmann J."/>
            <person name="Weissenbach J."/>
            <person name="White D.D."/>
            <person name="White J.D."/>
            <person name="Wiley G.B."/>
            <person name="Wincker P."/>
            <person name="Xing Y."/>
            <person name="Yang L."/>
            <person name="Yao Z."/>
            <person name="Ying F."/>
            <person name="Zhai J."/>
            <person name="Zhou L."/>
            <person name="Zuber A."/>
            <person name="Denarie J."/>
            <person name="Dixon R.A."/>
            <person name="May G.D."/>
            <person name="Schwartz D.C."/>
            <person name="Rogers J."/>
            <person name="Quetier F."/>
            <person name="Town C.D."/>
            <person name="Roe B.A."/>
        </authorList>
    </citation>
    <scope>NUCLEOTIDE SEQUENCE [LARGE SCALE GENOMIC DNA]</scope>
    <source>
        <strain evidence="2">A17</strain>
        <strain evidence="4 5">cv. Jemalong A17</strain>
    </source>
</reference>
<evidence type="ECO:0000313" key="6">
    <source>
        <dbReference type="Proteomes" id="UP000265566"/>
    </source>
</evidence>
<dbReference type="EMBL" id="PSQE01000003">
    <property type="protein sequence ID" value="RHN70312.1"/>
    <property type="molecule type" value="Genomic_DNA"/>
</dbReference>
<protein>
    <submittedName>
        <fullName evidence="2">DNAJ heat shock amino-terminal domain protein</fullName>
    </submittedName>
    <submittedName>
        <fullName evidence="3">Putative tetratricopeptide-like helical domain-containing protein</fullName>
    </submittedName>
</protein>
<feature type="region of interest" description="Disordered" evidence="1">
    <location>
        <begin position="195"/>
        <end position="219"/>
    </location>
</feature>
<dbReference type="SUPFAM" id="SSF48452">
    <property type="entry name" value="TPR-like"/>
    <property type="match status" value="1"/>
</dbReference>
<dbReference type="Gramene" id="rna18880">
    <property type="protein sequence ID" value="RHN70312.1"/>
    <property type="gene ID" value="gene18880"/>
</dbReference>
<gene>
    <name evidence="2" type="ordered locus">MTR_3g102140</name>
    <name evidence="3" type="ORF">MtrunA17_Chr3g0134181</name>
</gene>
<evidence type="ECO:0000256" key="1">
    <source>
        <dbReference type="SAM" id="MobiDB-lite"/>
    </source>
</evidence>
<dbReference type="eggNOG" id="ENOG502QPYD">
    <property type="taxonomic scope" value="Eukaryota"/>
</dbReference>
<name>G7J6Y9_MEDTR</name>
<dbReference type="PANTHER" id="PTHR46816:SF1">
    <property type="entry name" value="TETRATRICOPEPTIDE REPEAT (TPR)-LIKE SUPERFAMILY PROTEIN"/>
    <property type="match status" value="1"/>
</dbReference>
<reference evidence="2 5" key="2">
    <citation type="journal article" date="2014" name="BMC Genomics">
        <title>An improved genome release (version Mt4.0) for the model legume Medicago truncatula.</title>
        <authorList>
            <person name="Tang H."/>
            <person name="Krishnakumar V."/>
            <person name="Bidwell S."/>
            <person name="Rosen B."/>
            <person name="Chan A."/>
            <person name="Zhou S."/>
            <person name="Gentzbittel L."/>
            <person name="Childs K.L."/>
            <person name="Yandell M."/>
            <person name="Gundlach H."/>
            <person name="Mayer K.F."/>
            <person name="Schwartz D.C."/>
            <person name="Town C.D."/>
        </authorList>
    </citation>
    <scope>GENOME REANNOTATION</scope>
    <source>
        <strain evidence="4 5">cv. Jemalong A17</strain>
    </source>
</reference>
<dbReference type="HOGENOM" id="CLU_021820_0_0_1"/>
<evidence type="ECO:0000313" key="4">
    <source>
        <dbReference type="EnsemblPlants" id="AES73333"/>
    </source>
</evidence>
<dbReference type="Gene3D" id="1.25.40.10">
    <property type="entry name" value="Tetratricopeptide repeat domain"/>
    <property type="match status" value="1"/>
</dbReference>
<reference evidence="4" key="3">
    <citation type="submission" date="2015-04" db="UniProtKB">
        <authorList>
            <consortium name="EnsemblPlants"/>
        </authorList>
    </citation>
    <scope>IDENTIFICATION</scope>
    <source>
        <strain evidence="4">cv. Jemalong A17</strain>
    </source>
</reference>
<dbReference type="STRING" id="3880.G7J6Y9"/>
<proteinExistence type="predicted"/>
<dbReference type="InterPro" id="IPR011990">
    <property type="entry name" value="TPR-like_helical_dom_sf"/>
</dbReference>
<evidence type="ECO:0000313" key="3">
    <source>
        <dbReference type="EMBL" id="RHN70312.1"/>
    </source>
</evidence>
<reference evidence="3" key="5">
    <citation type="journal article" date="2018" name="Nat. Plants">
        <title>Whole-genome landscape of Medicago truncatula symbiotic genes.</title>
        <authorList>
            <person name="Pecrix Y."/>
            <person name="Gamas P."/>
            <person name="Carrere S."/>
        </authorList>
    </citation>
    <scope>NUCLEOTIDE SEQUENCE</scope>
    <source>
        <tissue evidence="3">Leaves</tissue>
    </source>
</reference>
<evidence type="ECO:0000313" key="5">
    <source>
        <dbReference type="Proteomes" id="UP000002051"/>
    </source>
</evidence>
<reference evidence="6" key="4">
    <citation type="journal article" date="2018" name="Nat. Plants">
        <title>Whole-genome landscape of Medicago truncatula symbiotic genes.</title>
        <authorList>
            <person name="Pecrix Y."/>
            <person name="Staton S.E."/>
            <person name="Sallet E."/>
            <person name="Lelandais-Briere C."/>
            <person name="Moreau S."/>
            <person name="Carrere S."/>
            <person name="Blein T."/>
            <person name="Jardinaud M.F."/>
            <person name="Latrasse D."/>
            <person name="Zouine M."/>
            <person name="Zahm M."/>
            <person name="Kreplak J."/>
            <person name="Mayjonade B."/>
            <person name="Satge C."/>
            <person name="Perez M."/>
            <person name="Cauet S."/>
            <person name="Marande W."/>
            <person name="Chantry-Darmon C."/>
            <person name="Lopez-Roques C."/>
            <person name="Bouchez O."/>
            <person name="Berard A."/>
            <person name="Debelle F."/>
            <person name="Munos S."/>
            <person name="Bendahmane A."/>
            <person name="Berges H."/>
            <person name="Niebel A."/>
            <person name="Buitink J."/>
            <person name="Frugier F."/>
            <person name="Benhamed M."/>
            <person name="Crespi M."/>
            <person name="Gouzy J."/>
            <person name="Gamas P."/>
        </authorList>
    </citation>
    <scope>NUCLEOTIDE SEQUENCE [LARGE SCALE GENOMIC DNA]</scope>
    <source>
        <strain evidence="6">cv. Jemalong A17</strain>
    </source>
</reference>
<organism evidence="2 5">
    <name type="scientific">Medicago truncatula</name>
    <name type="common">Barrel medic</name>
    <name type="synonym">Medicago tribuloides</name>
    <dbReference type="NCBI Taxonomy" id="3880"/>
    <lineage>
        <taxon>Eukaryota</taxon>
        <taxon>Viridiplantae</taxon>
        <taxon>Streptophyta</taxon>
        <taxon>Embryophyta</taxon>
        <taxon>Tracheophyta</taxon>
        <taxon>Spermatophyta</taxon>
        <taxon>Magnoliopsida</taxon>
        <taxon>eudicotyledons</taxon>
        <taxon>Gunneridae</taxon>
        <taxon>Pentapetalae</taxon>
        <taxon>rosids</taxon>
        <taxon>fabids</taxon>
        <taxon>Fabales</taxon>
        <taxon>Fabaceae</taxon>
        <taxon>Papilionoideae</taxon>
        <taxon>50 kb inversion clade</taxon>
        <taxon>NPAAA clade</taxon>
        <taxon>Hologalegina</taxon>
        <taxon>IRL clade</taxon>
        <taxon>Trifolieae</taxon>
        <taxon>Medicago</taxon>
    </lineage>
</organism>
<dbReference type="EMBL" id="CM001219">
    <property type="protein sequence ID" value="AES73333.1"/>
    <property type="molecule type" value="Genomic_DNA"/>
</dbReference>
<dbReference type="Proteomes" id="UP000002051">
    <property type="component" value="Chromosome 3"/>
</dbReference>
<accession>G7J6Y9</accession>
<dbReference type="OrthoDB" id="1903421at2759"/>
<keyword evidence="5" id="KW-1185">Reference proteome</keyword>
<dbReference type="PANTHER" id="PTHR46816">
    <property type="entry name" value="OS01G0273500 PROTEIN"/>
    <property type="match status" value="1"/>
</dbReference>
<dbReference type="EnsemblPlants" id="AES73333">
    <property type="protein sequence ID" value="AES73333"/>
    <property type="gene ID" value="MTR_3g102140"/>
</dbReference>
<dbReference type="SMART" id="SM00028">
    <property type="entry name" value="TPR"/>
    <property type="match status" value="2"/>
</dbReference>
<sequence length="480" mass="54941">MAITASTPHSNATKIKHWLWHTDSQIVKRNIKDARTLIATQKPIEINLALSLLDEALAISPCSDQALELRARSLLCLRRFKDVADMLQDYIPNLKMANDSGSDSCVADQNLFEGFPDLMKRVMTNLFRSGSNEGYWRYLVLGEACFHLGLLDHATILLQTGKSLARTAFRCRSSSWSDDRFSECNISFSDGTISRPPTTKPYRSPISRPPTTNPSRSTQTKYETINQLLAKTKLHLSHRTTAITAFEAGFYTEAIRHLSKIIDSFGTPQAFLAECYMLRALAYRSASRIADSIADCNRTLSLDPKCFNALEARASILESIHCYHDCIHDLERLKLLYNMILHDHELFDSAWKPCNIRYDEIPKKISTITTRIEQLEQKKDNAEIFNVDYYTLMGLPHGCDQSELERAYLLLDLRHNSEIATCFIERCELDENQNIQLIKDRARMFADLLYKLIEKGHSSVRNTIMEEESYDKFLNCNKQV</sequence>
<dbReference type="Proteomes" id="UP000265566">
    <property type="component" value="Chromosome 3"/>
</dbReference>
<dbReference type="PaxDb" id="3880-AES73333"/>
<dbReference type="InterPro" id="IPR019734">
    <property type="entry name" value="TPR_rpt"/>
</dbReference>